<protein>
    <recommendedName>
        <fullName evidence="3">Lipoprotein</fullName>
    </recommendedName>
</protein>
<dbReference type="Proteomes" id="UP001595814">
    <property type="component" value="Unassembled WGS sequence"/>
</dbReference>
<dbReference type="EMBL" id="JBHSAW010000025">
    <property type="protein sequence ID" value="MFC4098015.1"/>
    <property type="molecule type" value="Genomic_DNA"/>
</dbReference>
<reference evidence="2" key="1">
    <citation type="journal article" date="2019" name="Int. J. Syst. Evol. Microbiol.">
        <title>The Global Catalogue of Microorganisms (GCM) 10K type strain sequencing project: providing services to taxonomists for standard genome sequencing and annotation.</title>
        <authorList>
            <consortium name="The Broad Institute Genomics Platform"/>
            <consortium name="The Broad Institute Genome Sequencing Center for Infectious Disease"/>
            <person name="Wu L."/>
            <person name="Ma J."/>
        </authorList>
    </citation>
    <scope>NUCLEOTIDE SEQUENCE [LARGE SCALE GENOMIC DNA]</scope>
    <source>
        <strain evidence="2">CECT 7477</strain>
    </source>
</reference>
<evidence type="ECO:0000313" key="2">
    <source>
        <dbReference type="Proteomes" id="UP001595814"/>
    </source>
</evidence>
<comment type="caution">
    <text evidence="1">The sequence shown here is derived from an EMBL/GenBank/DDBJ whole genome shotgun (WGS) entry which is preliminary data.</text>
</comment>
<gene>
    <name evidence="1" type="ORF">ACFOUT_19175</name>
</gene>
<accession>A0ABV8JYM7</accession>
<proteinExistence type="predicted"/>
<sequence length="336" mass="36471">MKKTMLSCLLLALFSCDDGDLQIEQVDFDSVSISNCGKEEDATETTFFFKIDGDEALILDLEGGLLSNETSETGTITSAIPSSSSLTYRLFSDDVSSDYFCSNIPPIEPMVMEENTATGGTLGVETKILSAARNVKNYGHQITITGLTLVNAQGESITDTSSFNYGTFTTSTANSASLEVPFSNYSDIDSYVECLENPSEGTIRLYKTINDEFLSIDVPFDQLVNTVTEDTPRSVDISAGALRYVVADVEIAEDMPCSTTQLSEDINSWYYDSIGGSLKIETLAGEADENGNITYTHNFTVDSLILQLKGNGDDVDDVQLPLIENVEMGSYTTFGN</sequence>
<keyword evidence="2" id="KW-1185">Reference proteome</keyword>
<name>A0ABV8JYM7_9FLAO</name>
<organism evidence="1 2">
    <name type="scientific">Euzebyella saccharophila</name>
    <dbReference type="NCBI Taxonomy" id="679664"/>
    <lineage>
        <taxon>Bacteria</taxon>
        <taxon>Pseudomonadati</taxon>
        <taxon>Bacteroidota</taxon>
        <taxon>Flavobacteriia</taxon>
        <taxon>Flavobacteriales</taxon>
        <taxon>Flavobacteriaceae</taxon>
        <taxon>Euzebyella</taxon>
    </lineage>
</organism>
<dbReference type="PROSITE" id="PS51257">
    <property type="entry name" value="PROKAR_LIPOPROTEIN"/>
    <property type="match status" value="1"/>
</dbReference>
<evidence type="ECO:0000313" key="1">
    <source>
        <dbReference type="EMBL" id="MFC4098015.1"/>
    </source>
</evidence>
<dbReference type="RefSeq" id="WP_192462847.1">
    <property type="nucleotide sequence ID" value="NZ_JACYFJ010000005.1"/>
</dbReference>
<evidence type="ECO:0008006" key="3">
    <source>
        <dbReference type="Google" id="ProtNLM"/>
    </source>
</evidence>